<protein>
    <submittedName>
        <fullName evidence="3">BQ5605_C045g12200 protein</fullName>
    </submittedName>
</protein>
<keyword evidence="4" id="KW-1185">Reference proteome</keyword>
<dbReference type="AlphaFoldDB" id="A0A2X0NHX4"/>
<dbReference type="SMART" id="SM00298">
    <property type="entry name" value="CHROMO"/>
    <property type="match status" value="1"/>
</dbReference>
<feature type="transmembrane region" description="Helical" evidence="1">
    <location>
        <begin position="12"/>
        <end position="35"/>
    </location>
</feature>
<dbReference type="Proteomes" id="UP000249464">
    <property type="component" value="Unassembled WGS sequence"/>
</dbReference>
<dbReference type="SUPFAM" id="SSF54160">
    <property type="entry name" value="Chromo domain-like"/>
    <property type="match status" value="1"/>
</dbReference>
<dbReference type="STRING" id="796604.A0A2X0NHX4"/>
<dbReference type="CDD" id="cd00024">
    <property type="entry name" value="CD_CSD"/>
    <property type="match status" value="1"/>
</dbReference>
<evidence type="ECO:0000256" key="1">
    <source>
        <dbReference type="SAM" id="Phobius"/>
    </source>
</evidence>
<keyword evidence="1" id="KW-1133">Transmembrane helix</keyword>
<evidence type="ECO:0000313" key="3">
    <source>
        <dbReference type="EMBL" id="SGZ31543.1"/>
    </source>
</evidence>
<sequence length="124" mass="14546">MFEFEESLSWFLFEISVLVLGSGFWFGFISSFAAAELVCPGRSLTSGWDGVVHPSCRFQKKSERHEIALEPHWFRVQTERIKRSGKQQYLVSWLSWPSDSNSWEPAEALEDTEALDRWERRNKE</sequence>
<keyword evidence="1" id="KW-0812">Transmembrane</keyword>
<dbReference type="InterPro" id="IPR023780">
    <property type="entry name" value="Chromo_domain"/>
</dbReference>
<feature type="domain" description="Chromo" evidence="2">
    <location>
        <begin position="76"/>
        <end position="124"/>
    </location>
</feature>
<gene>
    <name evidence="3" type="primary">BQ5605_C045g12200</name>
    <name evidence="3" type="ORF">BQ5605_C045G12200</name>
</gene>
<reference evidence="3 4" key="1">
    <citation type="submission" date="2016-11" db="EMBL/GenBank/DDBJ databases">
        <authorList>
            <person name="Jaros S."/>
            <person name="Januszkiewicz K."/>
            <person name="Wedrychowicz H."/>
        </authorList>
    </citation>
    <scope>NUCLEOTIDE SEQUENCE [LARGE SCALE GENOMIC DNA]</scope>
</reference>
<dbReference type="InterPro" id="IPR000953">
    <property type="entry name" value="Chromo/chromo_shadow_dom"/>
</dbReference>
<dbReference type="InterPro" id="IPR016197">
    <property type="entry name" value="Chromo-like_dom_sf"/>
</dbReference>
<accession>A0A2X0NHX4</accession>
<dbReference type="Gene3D" id="2.40.50.40">
    <property type="match status" value="1"/>
</dbReference>
<name>A0A2X0NHX4_9BASI</name>
<dbReference type="PROSITE" id="PS50013">
    <property type="entry name" value="CHROMO_2"/>
    <property type="match status" value="1"/>
</dbReference>
<dbReference type="EMBL" id="FQNC01000115">
    <property type="protein sequence ID" value="SGZ31543.1"/>
    <property type="molecule type" value="Genomic_DNA"/>
</dbReference>
<organism evidence="3 4">
    <name type="scientific">Microbotryum silenes-dioicae</name>
    <dbReference type="NCBI Taxonomy" id="796604"/>
    <lineage>
        <taxon>Eukaryota</taxon>
        <taxon>Fungi</taxon>
        <taxon>Dikarya</taxon>
        <taxon>Basidiomycota</taxon>
        <taxon>Pucciniomycotina</taxon>
        <taxon>Microbotryomycetes</taxon>
        <taxon>Microbotryales</taxon>
        <taxon>Microbotryaceae</taxon>
        <taxon>Microbotryum</taxon>
    </lineage>
</organism>
<dbReference type="Pfam" id="PF00385">
    <property type="entry name" value="Chromo"/>
    <property type="match status" value="1"/>
</dbReference>
<evidence type="ECO:0000313" key="4">
    <source>
        <dbReference type="Proteomes" id="UP000249464"/>
    </source>
</evidence>
<dbReference type="GO" id="GO:0006338">
    <property type="term" value="P:chromatin remodeling"/>
    <property type="evidence" value="ECO:0007669"/>
    <property type="project" value="UniProtKB-ARBA"/>
</dbReference>
<proteinExistence type="predicted"/>
<evidence type="ECO:0000259" key="2">
    <source>
        <dbReference type="PROSITE" id="PS50013"/>
    </source>
</evidence>
<keyword evidence="1" id="KW-0472">Membrane</keyword>